<sequence length="133" mass="15231">MPVNNLDLNLKFKLFLLSFCIYNALGNPIKTFEVMHDEANEAEIIEAVPRLPGTVNLFEKRIPVLRLFVPYERENGPTGSKNLHEQTQIPHYYGPPSHGIRNFEEKAIPNAVIARLNAEGFKHYSDEIDHIYA</sequence>
<evidence type="ECO:0000313" key="2">
    <source>
        <dbReference type="EMBL" id="KAL3395405.1"/>
    </source>
</evidence>
<comment type="caution">
    <text evidence="2">The sequence shown here is derived from an EMBL/GenBank/DDBJ whole genome shotgun (WGS) entry which is preliminary data.</text>
</comment>
<protein>
    <submittedName>
        <fullName evidence="2">Uncharacterized protein</fullName>
    </submittedName>
</protein>
<dbReference type="Proteomes" id="UP001627154">
    <property type="component" value="Unassembled WGS sequence"/>
</dbReference>
<evidence type="ECO:0000256" key="1">
    <source>
        <dbReference type="SAM" id="SignalP"/>
    </source>
</evidence>
<feature type="chain" id="PRO_5044837469" evidence="1">
    <location>
        <begin position="27"/>
        <end position="133"/>
    </location>
</feature>
<accession>A0ABD2WR84</accession>
<name>A0ABD2WR84_9HYME</name>
<gene>
    <name evidence="2" type="ORF">TKK_010514</name>
</gene>
<feature type="signal peptide" evidence="1">
    <location>
        <begin position="1"/>
        <end position="26"/>
    </location>
</feature>
<dbReference type="EMBL" id="JBJJXI010000082">
    <property type="protein sequence ID" value="KAL3395405.1"/>
    <property type="molecule type" value="Genomic_DNA"/>
</dbReference>
<dbReference type="AlphaFoldDB" id="A0ABD2WR84"/>
<keyword evidence="3" id="KW-1185">Reference proteome</keyword>
<keyword evidence="1" id="KW-0732">Signal</keyword>
<organism evidence="2 3">
    <name type="scientific">Trichogramma kaykai</name>
    <dbReference type="NCBI Taxonomy" id="54128"/>
    <lineage>
        <taxon>Eukaryota</taxon>
        <taxon>Metazoa</taxon>
        <taxon>Ecdysozoa</taxon>
        <taxon>Arthropoda</taxon>
        <taxon>Hexapoda</taxon>
        <taxon>Insecta</taxon>
        <taxon>Pterygota</taxon>
        <taxon>Neoptera</taxon>
        <taxon>Endopterygota</taxon>
        <taxon>Hymenoptera</taxon>
        <taxon>Apocrita</taxon>
        <taxon>Proctotrupomorpha</taxon>
        <taxon>Chalcidoidea</taxon>
        <taxon>Trichogrammatidae</taxon>
        <taxon>Trichogramma</taxon>
    </lineage>
</organism>
<reference evidence="2 3" key="1">
    <citation type="journal article" date="2024" name="bioRxiv">
        <title>A reference genome for Trichogramma kaykai: A tiny desert-dwelling parasitoid wasp with competing sex-ratio distorters.</title>
        <authorList>
            <person name="Culotta J."/>
            <person name="Lindsey A.R."/>
        </authorList>
    </citation>
    <scope>NUCLEOTIDE SEQUENCE [LARGE SCALE GENOMIC DNA]</scope>
    <source>
        <strain evidence="2 3">KSX58</strain>
    </source>
</reference>
<proteinExistence type="predicted"/>
<evidence type="ECO:0000313" key="3">
    <source>
        <dbReference type="Proteomes" id="UP001627154"/>
    </source>
</evidence>